<keyword evidence="8" id="KW-0732">Signal</keyword>
<dbReference type="GO" id="GO:0042597">
    <property type="term" value="C:periplasmic space"/>
    <property type="evidence" value="ECO:0007669"/>
    <property type="project" value="InterPro"/>
</dbReference>
<organism evidence="9 10">
    <name type="scientific">Pararhizobium polonicum</name>
    <dbReference type="NCBI Taxonomy" id="1612624"/>
    <lineage>
        <taxon>Bacteria</taxon>
        <taxon>Pseudomonadati</taxon>
        <taxon>Pseudomonadota</taxon>
        <taxon>Alphaproteobacteria</taxon>
        <taxon>Hyphomicrobiales</taxon>
        <taxon>Rhizobiaceae</taxon>
        <taxon>Rhizobium/Agrobacterium group</taxon>
        <taxon>Pararhizobium</taxon>
    </lineage>
</organism>
<feature type="binding site" description="covalent" evidence="7">
    <location>
        <position position="134"/>
    </location>
    <ligand>
        <name>heme c</name>
        <dbReference type="ChEBI" id="CHEBI:61717"/>
    </ligand>
</feature>
<evidence type="ECO:0000256" key="3">
    <source>
        <dbReference type="ARBA" id="ARBA00022723"/>
    </source>
</evidence>
<keyword evidence="4" id="KW-0249">Electron transport</keyword>
<keyword evidence="1" id="KW-0813">Transport</keyword>
<accession>A0A1C7P4M7</accession>
<comment type="caution">
    <text evidence="9">The sequence shown here is derived from an EMBL/GenBank/DDBJ whole genome shotgun (WGS) entry which is preliminary data.</text>
</comment>
<dbReference type="InterPro" id="IPR010980">
    <property type="entry name" value="Cyt_c/b562"/>
</dbReference>
<keyword evidence="5 6" id="KW-0408">Iron</keyword>
<evidence type="ECO:0000256" key="1">
    <source>
        <dbReference type="ARBA" id="ARBA00022448"/>
    </source>
</evidence>
<dbReference type="OrthoDB" id="9811729at2"/>
<dbReference type="Proteomes" id="UP000093111">
    <property type="component" value="Unassembled WGS sequence"/>
</dbReference>
<keyword evidence="3 6" id="KW-0479">Metal-binding</keyword>
<feature type="binding site" description="axial binding residue" evidence="6">
    <location>
        <position position="138"/>
    </location>
    <ligand>
        <name>heme c</name>
        <dbReference type="ChEBI" id="CHEBI:61717"/>
    </ligand>
    <ligandPart>
        <name>Fe</name>
        <dbReference type="ChEBI" id="CHEBI:18248"/>
    </ligandPart>
</feature>
<dbReference type="RefSeq" id="WP_068952780.1">
    <property type="nucleotide sequence ID" value="NZ_LGLV01000005.1"/>
</dbReference>
<evidence type="ECO:0000256" key="7">
    <source>
        <dbReference type="PIRSR" id="PIRSR000027-2"/>
    </source>
</evidence>
<keyword evidence="10" id="KW-1185">Reference proteome</keyword>
<dbReference type="SUPFAM" id="SSF47175">
    <property type="entry name" value="Cytochromes"/>
    <property type="match status" value="1"/>
</dbReference>
<evidence type="ECO:0000256" key="6">
    <source>
        <dbReference type="PIRSR" id="PIRSR000027-1"/>
    </source>
</evidence>
<dbReference type="Pfam" id="PF01322">
    <property type="entry name" value="Cytochrom_C_2"/>
    <property type="match status" value="1"/>
</dbReference>
<dbReference type="InterPro" id="IPR015984">
    <property type="entry name" value="Cyt_c_prime_subgr"/>
</dbReference>
<dbReference type="InterPro" id="IPR002321">
    <property type="entry name" value="Cyt_c_II"/>
</dbReference>
<reference evidence="9 10" key="1">
    <citation type="journal article" date="2016" name="Syst. Appl. Microbiol.">
        <title>Pararhizobium polonicum sp. nov. isolated from tumors on stone fruit rootstocks.</title>
        <authorList>
            <person name="Pulawska J."/>
            <person name="Kuzmanovic N."/>
            <person name="Willems A."/>
            <person name="Pothier J.F."/>
        </authorList>
    </citation>
    <scope>NUCLEOTIDE SEQUENCE [LARGE SCALE GENOMIC DNA]</scope>
    <source>
        <strain evidence="9 10">F5.1</strain>
    </source>
</reference>
<keyword evidence="2 7" id="KW-0349">Heme</keyword>
<feature type="signal peptide" evidence="8">
    <location>
        <begin position="1"/>
        <end position="22"/>
    </location>
</feature>
<dbReference type="GO" id="GO:0020037">
    <property type="term" value="F:heme binding"/>
    <property type="evidence" value="ECO:0007669"/>
    <property type="project" value="InterPro"/>
</dbReference>
<evidence type="ECO:0000256" key="4">
    <source>
        <dbReference type="ARBA" id="ARBA00022982"/>
    </source>
</evidence>
<dbReference type="STRING" id="1612624.ADU59_06125"/>
<dbReference type="InterPro" id="IPR012127">
    <property type="entry name" value="Cyt_c_prime"/>
</dbReference>
<dbReference type="PIRSF" id="PIRSF000027">
    <property type="entry name" value="Cytc_c_prime"/>
    <property type="match status" value="1"/>
</dbReference>
<dbReference type="EMBL" id="LGLV01000005">
    <property type="protein sequence ID" value="OBZ95966.1"/>
    <property type="molecule type" value="Genomic_DNA"/>
</dbReference>
<dbReference type="PROSITE" id="PS51257">
    <property type="entry name" value="PROKAR_LIPOPROTEIN"/>
    <property type="match status" value="1"/>
</dbReference>
<evidence type="ECO:0000256" key="8">
    <source>
        <dbReference type="SAM" id="SignalP"/>
    </source>
</evidence>
<gene>
    <name evidence="9" type="ORF">ADU59_06125</name>
</gene>
<dbReference type="PATRIC" id="fig|1612624.7.peg.1284"/>
<protein>
    <submittedName>
        <fullName evidence="9">Cytochrome C556</fullName>
    </submittedName>
</protein>
<comment type="PTM">
    <text evidence="7">Binds 1 heme group per subunit.</text>
</comment>
<evidence type="ECO:0000256" key="5">
    <source>
        <dbReference type="ARBA" id="ARBA00023004"/>
    </source>
</evidence>
<dbReference type="GO" id="GO:0022900">
    <property type="term" value="P:electron transport chain"/>
    <property type="evidence" value="ECO:0007669"/>
    <property type="project" value="InterPro"/>
</dbReference>
<dbReference type="AlphaFoldDB" id="A0A1C7P4M7"/>
<feature type="binding site" description="covalent" evidence="7">
    <location>
        <position position="137"/>
    </location>
    <ligand>
        <name>heme c</name>
        <dbReference type="ChEBI" id="CHEBI:61717"/>
    </ligand>
</feature>
<evidence type="ECO:0000313" key="10">
    <source>
        <dbReference type="Proteomes" id="UP000093111"/>
    </source>
</evidence>
<name>A0A1C7P4M7_9HYPH</name>
<dbReference type="GO" id="GO:0005506">
    <property type="term" value="F:iron ion binding"/>
    <property type="evidence" value="ECO:0007669"/>
    <property type="project" value="InterPro"/>
</dbReference>
<feature type="chain" id="PRO_5008890241" evidence="8">
    <location>
        <begin position="23"/>
        <end position="145"/>
    </location>
</feature>
<dbReference type="Gene3D" id="1.20.120.10">
    <property type="entry name" value="Cytochrome c/b562"/>
    <property type="match status" value="1"/>
</dbReference>
<dbReference type="GO" id="GO:0009055">
    <property type="term" value="F:electron transfer activity"/>
    <property type="evidence" value="ECO:0007669"/>
    <property type="project" value="InterPro"/>
</dbReference>
<sequence>MKLKTILTALVIAGCGVSAVIAADDPVKVREGLMKQIGGSMGALAGIAKGEKPYDADVVKTALTTISTNIKAFPDQFPAGSEANSEASPKIWDNMDDFKSHATKLGADADTVLAQLPADQAGVGAALGVIGKSCGDCHQLYRVKK</sequence>
<evidence type="ECO:0000313" key="9">
    <source>
        <dbReference type="EMBL" id="OBZ95966.1"/>
    </source>
</evidence>
<dbReference type="PRINTS" id="PR00608">
    <property type="entry name" value="CYTCHROMECII"/>
</dbReference>
<proteinExistence type="predicted"/>
<evidence type="ECO:0000256" key="2">
    <source>
        <dbReference type="ARBA" id="ARBA00022617"/>
    </source>
</evidence>
<dbReference type="PROSITE" id="PS51009">
    <property type="entry name" value="CYTCII"/>
    <property type="match status" value="1"/>
</dbReference>